<dbReference type="Pfam" id="PF14879">
    <property type="entry name" value="DUF4489"/>
    <property type="match status" value="1"/>
</dbReference>
<accession>A0A6I6ER74</accession>
<name>A0A6I6ER74_9CLOT</name>
<dbReference type="InterPro" id="IPR027972">
    <property type="entry name" value="DUF4489"/>
</dbReference>
<dbReference type="EMBL" id="CP046522">
    <property type="protein sequence ID" value="QGU94923.1"/>
    <property type="molecule type" value="Genomic_DNA"/>
</dbReference>
<evidence type="ECO:0000313" key="2">
    <source>
        <dbReference type="Proteomes" id="UP000422764"/>
    </source>
</evidence>
<dbReference type="Proteomes" id="UP000422764">
    <property type="component" value="Chromosome"/>
</dbReference>
<reference evidence="1 2" key="1">
    <citation type="submission" date="2019-12" db="EMBL/GenBank/DDBJ databases">
        <title>Genome sequenceing of Clostridium bovifaecis.</title>
        <authorList>
            <person name="Yao Y."/>
        </authorList>
    </citation>
    <scope>NUCLEOTIDE SEQUENCE [LARGE SCALE GENOMIC DNA]</scope>
    <source>
        <strain evidence="1 2">BXX</strain>
    </source>
</reference>
<proteinExistence type="predicted"/>
<evidence type="ECO:0000313" key="1">
    <source>
        <dbReference type="EMBL" id="QGU94923.1"/>
    </source>
</evidence>
<gene>
    <name evidence="1" type="ORF">GOM49_07255</name>
</gene>
<organism evidence="1 2">
    <name type="scientific">Clostridium bovifaecis</name>
    <dbReference type="NCBI Taxonomy" id="2184719"/>
    <lineage>
        <taxon>Bacteria</taxon>
        <taxon>Bacillati</taxon>
        <taxon>Bacillota</taxon>
        <taxon>Clostridia</taxon>
        <taxon>Eubacteriales</taxon>
        <taxon>Clostridiaceae</taxon>
        <taxon>Clostridium</taxon>
    </lineage>
</organism>
<protein>
    <submittedName>
        <fullName evidence="1">DUF4489 domain-containing protein</fullName>
    </submittedName>
</protein>
<sequence length="209" mass="23619">MKVYYDYEDKRDYEKCDCREEKKYYKRDHDYDKCDYYEKKCCDEHKYQKCYPKNPCPYPMIFECACGTGAVIPGTATAAEAAPFAPRSLGCLTIDTTCLKNPVVKFDFTGIIRFLNTTGTDTPTRLTFALFKKCNDGDEILCGTWDFALDFDDVTEQITTSYSFSHCECNSCPGCCTYSVRIIAATNVGLDNTLDVYNTTLSAIAKSAC</sequence>
<keyword evidence="2" id="KW-1185">Reference proteome</keyword>
<dbReference type="AlphaFoldDB" id="A0A6I6ER74"/>